<feature type="domain" description="Aminoacyl-transfer RNA synthetases class-II family profile" evidence="11">
    <location>
        <begin position="15"/>
        <end position="306"/>
    </location>
</feature>
<organism evidence="12 13">
    <name type="scientific">Nannocystis punicea</name>
    <dbReference type="NCBI Taxonomy" id="2995304"/>
    <lineage>
        <taxon>Bacteria</taxon>
        <taxon>Pseudomonadati</taxon>
        <taxon>Myxococcota</taxon>
        <taxon>Polyangia</taxon>
        <taxon>Nannocystales</taxon>
        <taxon>Nannocystaceae</taxon>
        <taxon>Nannocystis</taxon>
    </lineage>
</organism>
<evidence type="ECO:0000313" key="13">
    <source>
        <dbReference type="Proteomes" id="UP001164459"/>
    </source>
</evidence>
<dbReference type="PROSITE" id="PS50862">
    <property type="entry name" value="AA_TRNA_LIGASE_II"/>
    <property type="match status" value="1"/>
</dbReference>
<name>A0ABY7HFQ4_9BACT</name>
<dbReference type="CDD" id="cd00771">
    <property type="entry name" value="ThrRS_core"/>
    <property type="match status" value="1"/>
</dbReference>
<evidence type="ECO:0000256" key="3">
    <source>
        <dbReference type="ARBA" id="ARBA00022490"/>
    </source>
</evidence>
<dbReference type="SUPFAM" id="SSF52954">
    <property type="entry name" value="Class II aaRS ABD-related"/>
    <property type="match status" value="1"/>
</dbReference>
<evidence type="ECO:0000256" key="9">
    <source>
        <dbReference type="ARBA" id="ARBA00049515"/>
    </source>
</evidence>
<protein>
    <recommendedName>
        <fullName evidence="2 10">Threonine--tRNA ligase</fullName>
        <ecNumber evidence="2 10">6.1.1.3</ecNumber>
    </recommendedName>
</protein>
<accession>A0ABY7HFQ4</accession>
<dbReference type="InterPro" id="IPR004154">
    <property type="entry name" value="Anticodon-bd"/>
</dbReference>
<comment type="catalytic activity">
    <reaction evidence="9">
        <text>tRNA(Thr) + L-threonine + ATP = L-threonyl-tRNA(Thr) + AMP + diphosphate + H(+)</text>
        <dbReference type="Rhea" id="RHEA:24624"/>
        <dbReference type="Rhea" id="RHEA-COMP:9670"/>
        <dbReference type="Rhea" id="RHEA-COMP:9704"/>
        <dbReference type="ChEBI" id="CHEBI:15378"/>
        <dbReference type="ChEBI" id="CHEBI:30616"/>
        <dbReference type="ChEBI" id="CHEBI:33019"/>
        <dbReference type="ChEBI" id="CHEBI:57926"/>
        <dbReference type="ChEBI" id="CHEBI:78442"/>
        <dbReference type="ChEBI" id="CHEBI:78534"/>
        <dbReference type="ChEBI" id="CHEBI:456215"/>
        <dbReference type="EC" id="6.1.1.3"/>
    </reaction>
</comment>
<dbReference type="InterPro" id="IPR045864">
    <property type="entry name" value="aa-tRNA-synth_II/BPL/LPL"/>
</dbReference>
<keyword evidence="4 12" id="KW-0436">Ligase</keyword>
<dbReference type="SUPFAM" id="SSF55681">
    <property type="entry name" value="Class II aaRS and biotin synthetases"/>
    <property type="match status" value="1"/>
</dbReference>
<dbReference type="Pfam" id="PF03129">
    <property type="entry name" value="HGTP_anticodon"/>
    <property type="match status" value="1"/>
</dbReference>
<keyword evidence="3" id="KW-0963">Cytoplasm</keyword>
<dbReference type="EMBL" id="CP114040">
    <property type="protein sequence ID" value="WAS98126.1"/>
    <property type="molecule type" value="Genomic_DNA"/>
</dbReference>
<dbReference type="Pfam" id="PF00587">
    <property type="entry name" value="tRNA-synt_2b"/>
    <property type="match status" value="1"/>
</dbReference>
<keyword evidence="8" id="KW-0030">Aminoacyl-tRNA synthetase</keyword>
<keyword evidence="7" id="KW-0648">Protein biosynthesis</keyword>
<dbReference type="PANTHER" id="PTHR11451">
    <property type="entry name" value="THREONINE-TRNA LIGASE"/>
    <property type="match status" value="1"/>
</dbReference>
<dbReference type="PRINTS" id="PR01047">
    <property type="entry name" value="TRNASYNTHTHR"/>
</dbReference>
<dbReference type="InterPro" id="IPR006195">
    <property type="entry name" value="aa-tRNA-synth_II"/>
</dbReference>
<keyword evidence="5" id="KW-0547">Nucleotide-binding</keyword>
<dbReference type="Proteomes" id="UP001164459">
    <property type="component" value="Chromosome"/>
</dbReference>
<keyword evidence="6" id="KW-0067">ATP-binding</keyword>
<dbReference type="InterPro" id="IPR036621">
    <property type="entry name" value="Anticodon-bd_dom_sf"/>
</dbReference>
<dbReference type="InterPro" id="IPR002314">
    <property type="entry name" value="aa-tRNA-synt_IIb"/>
</dbReference>
<evidence type="ECO:0000256" key="2">
    <source>
        <dbReference type="ARBA" id="ARBA00013163"/>
    </source>
</evidence>
<evidence type="ECO:0000256" key="4">
    <source>
        <dbReference type="ARBA" id="ARBA00022598"/>
    </source>
</evidence>
<reference evidence="12" key="1">
    <citation type="submission" date="2022-11" db="EMBL/GenBank/DDBJ databases">
        <title>Minimal conservation of predation-associated metabolite biosynthetic gene clusters underscores biosynthetic potential of Myxococcota including descriptions for ten novel species: Archangium lansinium sp. nov., Myxococcus landrumus sp. nov., Nannocystis bai.</title>
        <authorList>
            <person name="Ahearne A."/>
            <person name="Stevens C."/>
            <person name="Dowd S."/>
        </authorList>
    </citation>
    <scope>NUCLEOTIDE SEQUENCE</scope>
    <source>
        <strain evidence="12">Fl3</strain>
    </source>
</reference>
<evidence type="ECO:0000256" key="5">
    <source>
        <dbReference type="ARBA" id="ARBA00022741"/>
    </source>
</evidence>
<evidence type="ECO:0000256" key="8">
    <source>
        <dbReference type="ARBA" id="ARBA00023146"/>
    </source>
</evidence>
<dbReference type="InterPro" id="IPR002320">
    <property type="entry name" value="Thr-tRNA-ligase_IIa"/>
</dbReference>
<dbReference type="NCBIfam" id="TIGR00418">
    <property type="entry name" value="thrS"/>
    <property type="match status" value="1"/>
</dbReference>
<keyword evidence="13" id="KW-1185">Reference proteome</keyword>
<evidence type="ECO:0000313" key="12">
    <source>
        <dbReference type="EMBL" id="WAS98126.1"/>
    </source>
</evidence>
<evidence type="ECO:0000256" key="10">
    <source>
        <dbReference type="NCBIfam" id="TIGR00418"/>
    </source>
</evidence>
<sequence length="406" mass="44983">MSHDISPNSVLDAHDHRALGPRLGLFHLQEEAPAMVFWHPRGLILARALEDAARRRASADGYREVRTPQLLRQPIWEKSGHWQHFRQGMFAVADEGCGAALKPVSCPGHIQIAQRSALSYRDLPLRLCEFGLCHRDEPSGTLHGLFRLRQFTQDDGHVFCAEDQIAAEIVRFCRGAREFYAGFGFEEFAVGLSTRPPERVGDDSLWDRAEAQLAAAAREAGLEYVVQPGEGAFYGPKLEFSLRDRLGRSWQCGTIQLDFNLPERFGLHYIDEAGQRRRPAMLHRAIYGSLERFLAIVLEHHAGALPAWLAPVQVVVAPVAPGQQAAAESAAAELRAAGVRVELDDRRETLARRVAEAHAQGVPMFVVIGAREAASEAMTLRVREVQQVLPRAQAVAQIARDCAPPV</sequence>
<dbReference type="RefSeq" id="WP_269040492.1">
    <property type="nucleotide sequence ID" value="NZ_CP114040.1"/>
</dbReference>
<dbReference type="Gene3D" id="3.30.930.10">
    <property type="entry name" value="Bira Bifunctional Protein, Domain 2"/>
    <property type="match status" value="1"/>
</dbReference>
<dbReference type="PANTHER" id="PTHR11451:SF44">
    <property type="entry name" value="THREONINE--TRNA LIGASE, CHLOROPLASTIC_MITOCHONDRIAL 2"/>
    <property type="match status" value="1"/>
</dbReference>
<evidence type="ECO:0000256" key="6">
    <source>
        <dbReference type="ARBA" id="ARBA00022840"/>
    </source>
</evidence>
<proteinExistence type="inferred from homology"/>
<evidence type="ECO:0000256" key="1">
    <source>
        <dbReference type="ARBA" id="ARBA00008226"/>
    </source>
</evidence>
<comment type="similarity">
    <text evidence="1">Belongs to the class-II aminoacyl-tRNA synthetase family.</text>
</comment>
<gene>
    <name evidence="12" type="primary">thrS</name>
    <name evidence="12" type="ORF">O0S08_18460</name>
</gene>
<dbReference type="Gene3D" id="3.40.50.800">
    <property type="entry name" value="Anticodon-binding domain"/>
    <property type="match status" value="1"/>
</dbReference>
<dbReference type="EC" id="6.1.1.3" evidence="2 10"/>
<evidence type="ECO:0000259" key="11">
    <source>
        <dbReference type="PROSITE" id="PS50862"/>
    </source>
</evidence>
<dbReference type="GO" id="GO:0004829">
    <property type="term" value="F:threonine-tRNA ligase activity"/>
    <property type="evidence" value="ECO:0007669"/>
    <property type="project" value="UniProtKB-EC"/>
</dbReference>
<evidence type="ECO:0000256" key="7">
    <source>
        <dbReference type="ARBA" id="ARBA00022917"/>
    </source>
</evidence>
<dbReference type="InterPro" id="IPR033728">
    <property type="entry name" value="ThrRS_core"/>
</dbReference>